<dbReference type="AlphaFoldDB" id="A0AAF0EXE7"/>
<sequence>MLGPRVGAARQVAQASLARPQRRWTSSARQVPDVTLAIIKPTVCVYEPNILHALRRLREHPSLQILRAKSFAWEEEDAAQFYAEHLGKFYYDRLILGMTAGRAIGLALSGPGAITEWRKLIGPTKAYRSAWEAPSCLRAELGMGDTRNGFHGSDSDESALRELGLVFPEWDAHGWLEKARM</sequence>
<dbReference type="EMBL" id="CP119960">
    <property type="protein sequence ID" value="WFD38943.1"/>
    <property type="molecule type" value="Genomic_DNA"/>
</dbReference>
<comment type="caution">
    <text evidence="7">Lacks conserved residue(s) required for the propagation of feature annotation.</text>
</comment>
<evidence type="ECO:0000259" key="9">
    <source>
        <dbReference type="SMART" id="SM00562"/>
    </source>
</evidence>
<proteinExistence type="inferred from homology"/>
<gene>
    <name evidence="10" type="ORF">MJAP1_001909</name>
</gene>
<dbReference type="PANTHER" id="PTHR46161">
    <property type="entry name" value="NUCLEOSIDE DIPHOSPHATE KINASE"/>
    <property type="match status" value="1"/>
</dbReference>
<dbReference type="GeneID" id="85225558"/>
<evidence type="ECO:0000256" key="1">
    <source>
        <dbReference type="ARBA" id="ARBA00008142"/>
    </source>
</evidence>
<keyword evidence="11" id="KW-1185">Reference proteome</keyword>
<keyword evidence="4" id="KW-0547">Nucleotide-binding</keyword>
<dbReference type="Pfam" id="PF00334">
    <property type="entry name" value="NDK"/>
    <property type="match status" value="1"/>
</dbReference>
<dbReference type="GO" id="GO:0006228">
    <property type="term" value="P:UTP biosynthetic process"/>
    <property type="evidence" value="ECO:0007669"/>
    <property type="project" value="InterPro"/>
</dbReference>
<evidence type="ECO:0000256" key="7">
    <source>
        <dbReference type="PROSITE-ProRule" id="PRU00706"/>
    </source>
</evidence>
<organism evidence="10 11">
    <name type="scientific">Malassezia japonica</name>
    <dbReference type="NCBI Taxonomy" id="223818"/>
    <lineage>
        <taxon>Eukaryota</taxon>
        <taxon>Fungi</taxon>
        <taxon>Dikarya</taxon>
        <taxon>Basidiomycota</taxon>
        <taxon>Ustilaginomycotina</taxon>
        <taxon>Malasseziomycetes</taxon>
        <taxon>Malasseziales</taxon>
        <taxon>Malasseziaceae</taxon>
        <taxon>Malassezia</taxon>
    </lineage>
</organism>
<evidence type="ECO:0000313" key="10">
    <source>
        <dbReference type="EMBL" id="WFD38943.1"/>
    </source>
</evidence>
<evidence type="ECO:0000256" key="6">
    <source>
        <dbReference type="ARBA" id="ARBA00022840"/>
    </source>
</evidence>
<dbReference type="RefSeq" id="XP_060121840.1">
    <property type="nucleotide sequence ID" value="XM_060265857.1"/>
</dbReference>
<evidence type="ECO:0000256" key="4">
    <source>
        <dbReference type="ARBA" id="ARBA00022741"/>
    </source>
</evidence>
<dbReference type="InterPro" id="IPR001564">
    <property type="entry name" value="Nucleoside_diP_kinase"/>
</dbReference>
<evidence type="ECO:0000256" key="5">
    <source>
        <dbReference type="ARBA" id="ARBA00022777"/>
    </source>
</evidence>
<reference evidence="10" key="1">
    <citation type="submission" date="2023-03" db="EMBL/GenBank/DDBJ databases">
        <title>Mating type loci evolution in Malassezia.</title>
        <authorList>
            <person name="Coelho M.A."/>
        </authorList>
    </citation>
    <scope>NUCLEOTIDE SEQUENCE</scope>
    <source>
        <strain evidence="10">CBS 9431</strain>
    </source>
</reference>
<protein>
    <recommendedName>
        <fullName evidence="2">Nucleoside diphosphate kinase</fullName>
    </recommendedName>
</protein>
<keyword evidence="6" id="KW-0067">ATP-binding</keyword>
<dbReference type="PANTHER" id="PTHR46161:SF3">
    <property type="entry name" value="NUCLEOSIDE DIPHOSPHATE KINASE DDB_G0292928-RELATED"/>
    <property type="match status" value="1"/>
</dbReference>
<keyword evidence="3 10" id="KW-0808">Transferase</keyword>
<dbReference type="GO" id="GO:0004550">
    <property type="term" value="F:nucleoside diphosphate kinase activity"/>
    <property type="evidence" value="ECO:0007669"/>
    <property type="project" value="InterPro"/>
</dbReference>
<dbReference type="Gene3D" id="3.30.70.141">
    <property type="entry name" value="Nucleoside diphosphate kinase-like domain"/>
    <property type="match status" value="1"/>
</dbReference>
<dbReference type="SMART" id="SM00562">
    <property type="entry name" value="NDK"/>
    <property type="match status" value="1"/>
</dbReference>
<dbReference type="InterPro" id="IPR034907">
    <property type="entry name" value="NDK-like_dom"/>
</dbReference>
<feature type="domain" description="Nucleoside diphosphate kinase-like" evidence="9">
    <location>
        <begin position="32"/>
        <end position="174"/>
    </location>
</feature>
<dbReference type="PRINTS" id="PR01243">
    <property type="entry name" value="NUCDPKINASE"/>
</dbReference>
<dbReference type="SUPFAM" id="SSF54919">
    <property type="entry name" value="Nucleoside diphosphate kinase, NDK"/>
    <property type="match status" value="1"/>
</dbReference>
<name>A0AAF0EXE7_9BASI</name>
<dbReference type="GO" id="GO:0005524">
    <property type="term" value="F:ATP binding"/>
    <property type="evidence" value="ECO:0007669"/>
    <property type="project" value="UniProtKB-KW"/>
</dbReference>
<accession>A0AAF0EXE7</accession>
<evidence type="ECO:0000256" key="3">
    <source>
        <dbReference type="ARBA" id="ARBA00022679"/>
    </source>
</evidence>
<evidence type="ECO:0000256" key="8">
    <source>
        <dbReference type="RuleBase" id="RU004011"/>
    </source>
</evidence>
<dbReference type="Proteomes" id="UP001217754">
    <property type="component" value="Chromosome 3"/>
</dbReference>
<evidence type="ECO:0000313" key="11">
    <source>
        <dbReference type="Proteomes" id="UP001217754"/>
    </source>
</evidence>
<comment type="similarity">
    <text evidence="1 7 8">Belongs to the NDK family.</text>
</comment>
<dbReference type="GO" id="GO:0006241">
    <property type="term" value="P:CTP biosynthetic process"/>
    <property type="evidence" value="ECO:0007669"/>
    <property type="project" value="InterPro"/>
</dbReference>
<dbReference type="GO" id="GO:0006183">
    <property type="term" value="P:GTP biosynthetic process"/>
    <property type="evidence" value="ECO:0007669"/>
    <property type="project" value="InterPro"/>
</dbReference>
<evidence type="ECO:0000256" key="2">
    <source>
        <dbReference type="ARBA" id="ARBA00017632"/>
    </source>
</evidence>
<dbReference type="PROSITE" id="PS51374">
    <property type="entry name" value="NDPK_LIKE"/>
    <property type="match status" value="1"/>
</dbReference>
<keyword evidence="5 10" id="KW-0418">Kinase</keyword>
<dbReference type="InterPro" id="IPR036850">
    <property type="entry name" value="NDK-like_dom_sf"/>
</dbReference>